<dbReference type="InterPro" id="IPR029063">
    <property type="entry name" value="SAM-dependent_MTases_sf"/>
</dbReference>
<accession>A0A258FMD1</accession>
<dbReference type="GO" id="GO:0006888">
    <property type="term" value="P:endoplasmic reticulum to Golgi vesicle-mediated transport"/>
    <property type="evidence" value="ECO:0007669"/>
    <property type="project" value="TreeGrafter"/>
</dbReference>
<dbReference type="NCBIfam" id="TIGR01444">
    <property type="entry name" value="fkbM_fam"/>
    <property type="match status" value="1"/>
</dbReference>
<dbReference type="Pfam" id="PF05050">
    <property type="entry name" value="Methyltransf_21"/>
    <property type="match status" value="1"/>
</dbReference>
<name>A0A258FMD1_9CAUL</name>
<sequence>MAGTTMSFAGGLEVIRLLRDECLKRSNEEQLKFIRYCIENAMLARSQFFQDLWVAWELGSPRSGFFVEFGAANGRHASNTHYLEKELGWRGILSEPARHWYPHIQTYRNCYIDRRAVFSESGRMVTFVQPPIALHSTIAGYEGGDYAAATRMEGERYEVETVSLSDLLAHWNAPPRIDYISIDTEGSELDIIRPFDFARWDVRLFTIEHAGNAEKRAGILEVMTNNGYERKFANLSGDDDWYVRRY</sequence>
<evidence type="ECO:0000313" key="3">
    <source>
        <dbReference type="Proteomes" id="UP000215595"/>
    </source>
</evidence>
<dbReference type="PANTHER" id="PTHR34009">
    <property type="entry name" value="PROTEIN STAR"/>
    <property type="match status" value="1"/>
</dbReference>
<protein>
    <recommendedName>
        <fullName evidence="1">Methyltransferase FkbM domain-containing protein</fullName>
    </recommendedName>
</protein>
<dbReference type="InterPro" id="IPR006342">
    <property type="entry name" value="FkbM_mtfrase"/>
</dbReference>
<dbReference type="AlphaFoldDB" id="A0A258FMD1"/>
<feature type="domain" description="Methyltransferase FkbM" evidence="1">
    <location>
        <begin position="69"/>
        <end position="229"/>
    </location>
</feature>
<proteinExistence type="predicted"/>
<dbReference type="Gene3D" id="3.40.50.150">
    <property type="entry name" value="Vaccinia Virus protein VP39"/>
    <property type="match status" value="1"/>
</dbReference>
<dbReference type="InterPro" id="IPR053202">
    <property type="entry name" value="EGF_Rcpt_Signaling_Reg"/>
</dbReference>
<evidence type="ECO:0000313" key="2">
    <source>
        <dbReference type="EMBL" id="OYX33665.1"/>
    </source>
</evidence>
<dbReference type="GO" id="GO:0005886">
    <property type="term" value="C:plasma membrane"/>
    <property type="evidence" value="ECO:0007669"/>
    <property type="project" value="TreeGrafter"/>
</dbReference>
<dbReference type="SUPFAM" id="SSF53335">
    <property type="entry name" value="S-adenosyl-L-methionine-dependent methyltransferases"/>
    <property type="match status" value="1"/>
</dbReference>
<comment type="caution">
    <text evidence="2">The sequence shown here is derived from an EMBL/GenBank/DDBJ whole genome shotgun (WGS) entry which is preliminary data.</text>
</comment>
<gene>
    <name evidence="2" type="ORF">B7Z01_07855</name>
</gene>
<dbReference type="PANTHER" id="PTHR34009:SF2">
    <property type="entry name" value="PROTEIN STAR"/>
    <property type="match status" value="1"/>
</dbReference>
<dbReference type="Proteomes" id="UP000215595">
    <property type="component" value="Unassembled WGS sequence"/>
</dbReference>
<reference evidence="2 3" key="1">
    <citation type="submission" date="2017-03" db="EMBL/GenBank/DDBJ databases">
        <title>Lifting the veil on microbial sulfur biogeochemistry in mining wastewaters.</title>
        <authorList>
            <person name="Kantor R.S."/>
            <person name="Colenbrander Nelson T."/>
            <person name="Marshall S."/>
            <person name="Bennett D."/>
            <person name="Apte S."/>
            <person name="Camacho D."/>
            <person name="Thomas B.C."/>
            <person name="Warren L.A."/>
            <person name="Banfield J.F."/>
        </authorList>
    </citation>
    <scope>NUCLEOTIDE SEQUENCE [LARGE SCALE GENOMIC DNA]</scope>
    <source>
        <strain evidence="2">32-69-9</strain>
    </source>
</reference>
<organism evidence="2 3">
    <name type="scientific">Brevundimonas subvibrioides</name>
    <dbReference type="NCBI Taxonomy" id="74313"/>
    <lineage>
        <taxon>Bacteria</taxon>
        <taxon>Pseudomonadati</taxon>
        <taxon>Pseudomonadota</taxon>
        <taxon>Alphaproteobacteria</taxon>
        <taxon>Caulobacterales</taxon>
        <taxon>Caulobacteraceae</taxon>
        <taxon>Brevundimonas</taxon>
    </lineage>
</organism>
<dbReference type="GO" id="GO:0005737">
    <property type="term" value="C:cytoplasm"/>
    <property type="evidence" value="ECO:0007669"/>
    <property type="project" value="GOC"/>
</dbReference>
<evidence type="ECO:0000259" key="1">
    <source>
        <dbReference type="Pfam" id="PF05050"/>
    </source>
</evidence>
<dbReference type="EMBL" id="NCEB01000014">
    <property type="protein sequence ID" value="OYX33665.1"/>
    <property type="molecule type" value="Genomic_DNA"/>
</dbReference>
<dbReference type="GO" id="GO:0016197">
    <property type="term" value="P:endosomal transport"/>
    <property type="evidence" value="ECO:0007669"/>
    <property type="project" value="TreeGrafter"/>
</dbReference>